<sequence length="147" mass="16063">MIEVDLPPKVDTSVVRTPGCWFWVGSLSDDGYPTMQLGSARAELRTVRVHRYVCQLQWGGLGETEKALHTCDETSCARPLHLYPGSQAANLAQMARRGRYQRGLADVRGAGGRARGIRAALSGEWNPGALQAAMLAGDPRRDQLVLF</sequence>
<dbReference type="EMBL" id="CP097463">
    <property type="protein sequence ID" value="WAX58541.1"/>
    <property type="molecule type" value="Genomic_DNA"/>
</dbReference>
<dbReference type="SUPFAM" id="SSF54060">
    <property type="entry name" value="His-Me finger endonucleases"/>
    <property type="match status" value="1"/>
</dbReference>
<evidence type="ECO:0000313" key="2">
    <source>
        <dbReference type="Proteomes" id="UP001164693"/>
    </source>
</evidence>
<reference evidence="1" key="1">
    <citation type="submission" date="2022-05" db="EMBL/GenBank/DDBJ databases">
        <title>Jatrophihabitans sp. SB3-54 whole genome sequence.</title>
        <authorList>
            <person name="Suh M.K."/>
            <person name="Eom M.K."/>
            <person name="Kim J.S."/>
            <person name="Kim H.S."/>
            <person name="Do H.E."/>
            <person name="Shin Y.K."/>
            <person name="Lee J.-S."/>
        </authorList>
    </citation>
    <scope>NUCLEOTIDE SEQUENCE</scope>
    <source>
        <strain evidence="1">SB3-54</strain>
    </source>
</reference>
<gene>
    <name evidence="1" type="ORF">M6B22_07190</name>
</gene>
<dbReference type="Proteomes" id="UP001164693">
    <property type="component" value="Chromosome"/>
</dbReference>
<dbReference type="InterPro" id="IPR044925">
    <property type="entry name" value="His-Me_finger_sf"/>
</dbReference>
<dbReference type="RefSeq" id="WP_269445080.1">
    <property type="nucleotide sequence ID" value="NZ_CP097463.1"/>
</dbReference>
<protein>
    <recommendedName>
        <fullName evidence="3">HNH nuclease domain-containing protein</fullName>
    </recommendedName>
</protein>
<accession>A0ABY7K111</accession>
<evidence type="ECO:0000313" key="1">
    <source>
        <dbReference type="EMBL" id="WAX58541.1"/>
    </source>
</evidence>
<proteinExistence type="predicted"/>
<keyword evidence="2" id="KW-1185">Reference proteome</keyword>
<evidence type="ECO:0008006" key="3">
    <source>
        <dbReference type="Google" id="ProtNLM"/>
    </source>
</evidence>
<name>A0ABY7K111_9ACTN</name>
<organism evidence="1 2">
    <name type="scientific">Jatrophihabitans cynanchi</name>
    <dbReference type="NCBI Taxonomy" id="2944128"/>
    <lineage>
        <taxon>Bacteria</taxon>
        <taxon>Bacillati</taxon>
        <taxon>Actinomycetota</taxon>
        <taxon>Actinomycetes</taxon>
        <taxon>Jatrophihabitantales</taxon>
        <taxon>Jatrophihabitantaceae</taxon>
        <taxon>Jatrophihabitans</taxon>
    </lineage>
</organism>